<dbReference type="InterPro" id="IPR051678">
    <property type="entry name" value="AGP_Transferase"/>
</dbReference>
<protein>
    <submittedName>
        <fullName evidence="2">Aminoglycoside phosphotransferase (APT) family kinase protein</fullName>
    </submittedName>
</protein>
<dbReference type="Proteomes" id="UP000553957">
    <property type="component" value="Unassembled WGS sequence"/>
</dbReference>
<dbReference type="GO" id="GO:0016301">
    <property type="term" value="F:kinase activity"/>
    <property type="evidence" value="ECO:0007669"/>
    <property type="project" value="UniProtKB-KW"/>
</dbReference>
<dbReference type="InterPro" id="IPR002575">
    <property type="entry name" value="Aminoglycoside_PTrfase"/>
</dbReference>
<feature type="domain" description="Aminoglycoside phosphotransferase" evidence="1">
    <location>
        <begin position="19"/>
        <end position="245"/>
    </location>
</feature>
<dbReference type="Pfam" id="PF01636">
    <property type="entry name" value="APH"/>
    <property type="match status" value="1"/>
</dbReference>
<keyword evidence="2" id="KW-0418">Kinase</keyword>
<dbReference type="InterPro" id="IPR011009">
    <property type="entry name" value="Kinase-like_dom_sf"/>
</dbReference>
<dbReference type="PANTHER" id="PTHR21310">
    <property type="entry name" value="AMINOGLYCOSIDE PHOSPHOTRANSFERASE-RELATED-RELATED"/>
    <property type="match status" value="1"/>
</dbReference>
<gene>
    <name evidence="2" type="ORF">HNR71_001394</name>
</gene>
<dbReference type="SUPFAM" id="SSF56112">
    <property type="entry name" value="Protein kinase-like (PK-like)"/>
    <property type="match status" value="1"/>
</dbReference>
<evidence type="ECO:0000259" key="1">
    <source>
        <dbReference type="Pfam" id="PF01636"/>
    </source>
</evidence>
<name>A0A841S4S6_9ACTN</name>
<dbReference type="AlphaFoldDB" id="A0A841S4S6"/>
<comment type="caution">
    <text evidence="2">The sequence shown here is derived from an EMBL/GenBank/DDBJ whole genome shotgun (WGS) entry which is preliminary data.</text>
</comment>
<evidence type="ECO:0000313" key="3">
    <source>
        <dbReference type="Proteomes" id="UP000553957"/>
    </source>
</evidence>
<organism evidence="2 3">
    <name type="scientific">Kribbella sandramycini</name>
    <dbReference type="NCBI Taxonomy" id="60450"/>
    <lineage>
        <taxon>Bacteria</taxon>
        <taxon>Bacillati</taxon>
        <taxon>Actinomycetota</taxon>
        <taxon>Actinomycetes</taxon>
        <taxon>Propionibacteriales</taxon>
        <taxon>Kribbellaceae</taxon>
        <taxon>Kribbella</taxon>
    </lineage>
</organism>
<sequence>MDVDAMLAKARPNSRVTGVRERTGGQLSSVYEVGCAGEEPVIVKVYKPEWAWKQAKEVHVYGLLAAEFTTEVPQVLHAEPAGEQDAFTVLTKLEGLPLSEATPPDWHAVYVQVGQLLKRLHQIPQTEFGYLVDTILEPMPDAESYLRSQFTKKLAEFTGDQSLKQRIETFVATQPPVQATPVLCHNDFHEGNLLIDPATWRITGFIDVENAIAADPLLDVAKTIAYAVEGDAAKLQGLTDGYGEFPADVIALYQVFHWLELWVWFASIGEDAHLDGIAALIAGTV</sequence>
<dbReference type="Gene3D" id="3.90.1200.10">
    <property type="match status" value="1"/>
</dbReference>
<accession>A0A841S4S6</accession>
<dbReference type="EMBL" id="JACHKF010000001">
    <property type="protein sequence ID" value="MBB6565757.1"/>
    <property type="molecule type" value="Genomic_DNA"/>
</dbReference>
<dbReference type="PANTHER" id="PTHR21310:SF15">
    <property type="entry name" value="AMINOGLYCOSIDE PHOSPHOTRANSFERASE DOMAIN-CONTAINING PROTEIN"/>
    <property type="match status" value="1"/>
</dbReference>
<dbReference type="RefSeq" id="WP_337796678.1">
    <property type="nucleotide sequence ID" value="NZ_BAAAGT010000001.1"/>
</dbReference>
<keyword evidence="2" id="KW-0808">Transferase</keyword>
<evidence type="ECO:0000313" key="2">
    <source>
        <dbReference type="EMBL" id="MBB6565757.1"/>
    </source>
</evidence>
<reference evidence="2 3" key="1">
    <citation type="submission" date="2020-08" db="EMBL/GenBank/DDBJ databases">
        <title>Sequencing the genomes of 1000 actinobacteria strains.</title>
        <authorList>
            <person name="Klenk H.-P."/>
        </authorList>
    </citation>
    <scope>NUCLEOTIDE SEQUENCE [LARGE SCALE GENOMIC DNA]</scope>
    <source>
        <strain evidence="2 3">DSM 15626</strain>
    </source>
</reference>
<proteinExistence type="predicted"/>